<dbReference type="InterPro" id="IPR050250">
    <property type="entry name" value="Macrolide_Exporter_MacB"/>
</dbReference>
<feature type="transmembrane region" description="Helical" evidence="7">
    <location>
        <begin position="380"/>
        <end position="400"/>
    </location>
</feature>
<comment type="similarity">
    <text evidence="6">Belongs to the ABC-4 integral membrane protein family.</text>
</comment>
<keyword evidence="3 7" id="KW-0812">Transmembrane</keyword>
<feature type="transmembrane region" description="Helical" evidence="7">
    <location>
        <begin position="520"/>
        <end position="541"/>
    </location>
</feature>
<evidence type="ECO:0000256" key="5">
    <source>
        <dbReference type="ARBA" id="ARBA00023136"/>
    </source>
</evidence>
<feature type="domain" description="ABC3 transporter permease C-terminal" evidence="8">
    <location>
        <begin position="811"/>
        <end position="927"/>
    </location>
</feature>
<name>A0A2M9HEN0_9BIFI</name>
<feature type="transmembrane region" description="Helical" evidence="7">
    <location>
        <begin position="805"/>
        <end position="833"/>
    </location>
</feature>
<evidence type="ECO:0000313" key="10">
    <source>
        <dbReference type="EMBL" id="PJM75270.1"/>
    </source>
</evidence>
<sequence>MIRIGLREARAHLGRFAMSIIAIMLGVSFVVGSFCFREMLNNQVDEMMASNADHDVYVRGSEEVKDDDTVATSSTTTYNDIDTDLTDTIRQVDGVRTATVVYSVSSGMVLVGENGDAVSTMGAPTIAIGFSKAAPWRSATFVKGTYATGEHEVAIDEQTAQRSGLTVGDTTKLVYPEGPRDVKVTGIFRTSSSQAGAILLQIDPDVARQTVERTTGESGKTQSIGVYGSGNRGAPLDADQQRALADAINDRLPASAKAHAITGDQMRDDNAKATKDMLGFIQPLILIFAVIALFVGSFIIANTFSMIVRESMRGYALLRSVGASPGQVFSTVIVQAVILGLVGSLGGIALGWGVVRLIVFGMERMGTPLSGSANPTVIDMLVGLVVGMIVTFVGASLPARRAALAPPIQAMNETVNPEKPVLLRGVLGSVMCLLGVASWLFTVALADADGSGPTPWAGLNGIAIGWPLGAGAALLVVGVIVMGPSLVSVAGTVLGWLPSKIFRVTGTLARRNLSRSRRRTANTAAALFVGVAIVSCLGVVASSAKASVAGIVDTGLKADYAVLSASSGQLPEGAVRDLKTVSGVKSTAANRLVIGVKYDGDRVNGMTLAVQPTLFTDVFAPVTKAGDPTASLKNGDLVVGEDVANDRRWQVGDTVTVSAKKTLIDQAATAKAQQEYQAKVQTEVQTLMAQGRVQEAQTRMEQAKQVDPTTLIRTRTETTTERVKVGAIITNNVYRSCVMVGDDLGDRLGTKQTLFTVQMYVVAKPGVDRNALQQRLRKVVKPYYTVSVMNHEEYKSTMSSMVDQILLILYALLALSIVIAVFGIVNTLALSVSERTREIGMLRAIGTSRAQIRGMLAIEAAIIAVFGTVLGLVVGVAAGAVIRKVYESDGLETLSIPWDQLGLFLLVAIVVGLLASVSPASRALKKPVLDAVASE</sequence>
<dbReference type="InterPro" id="IPR025857">
    <property type="entry name" value="MacB_PCD"/>
</dbReference>
<evidence type="ECO:0000256" key="4">
    <source>
        <dbReference type="ARBA" id="ARBA00022989"/>
    </source>
</evidence>
<feature type="transmembrane region" description="Helical" evidence="7">
    <location>
        <begin position="466"/>
        <end position="499"/>
    </location>
</feature>
<organism evidence="10 11">
    <name type="scientific">Bifidobacterium simiarum</name>
    <dbReference type="NCBI Taxonomy" id="2045441"/>
    <lineage>
        <taxon>Bacteria</taxon>
        <taxon>Bacillati</taxon>
        <taxon>Actinomycetota</taxon>
        <taxon>Actinomycetes</taxon>
        <taxon>Bifidobacteriales</taxon>
        <taxon>Bifidobacteriaceae</taxon>
        <taxon>Bifidobacterium</taxon>
    </lineage>
</organism>
<feature type="transmembrane region" description="Helical" evidence="7">
    <location>
        <begin position="421"/>
        <end position="446"/>
    </location>
</feature>
<evidence type="ECO:0000256" key="2">
    <source>
        <dbReference type="ARBA" id="ARBA00022475"/>
    </source>
</evidence>
<feature type="transmembrane region" description="Helical" evidence="7">
    <location>
        <begin position="328"/>
        <end position="360"/>
    </location>
</feature>
<dbReference type="GO" id="GO:0022857">
    <property type="term" value="F:transmembrane transporter activity"/>
    <property type="evidence" value="ECO:0007669"/>
    <property type="project" value="TreeGrafter"/>
</dbReference>
<feature type="transmembrane region" description="Helical" evidence="7">
    <location>
        <begin position="854"/>
        <end position="881"/>
    </location>
</feature>
<evidence type="ECO:0000256" key="1">
    <source>
        <dbReference type="ARBA" id="ARBA00004651"/>
    </source>
</evidence>
<evidence type="ECO:0000256" key="6">
    <source>
        <dbReference type="ARBA" id="ARBA00038076"/>
    </source>
</evidence>
<evidence type="ECO:0000313" key="11">
    <source>
        <dbReference type="Proteomes" id="UP000231451"/>
    </source>
</evidence>
<dbReference type="EMBL" id="PEBK01000005">
    <property type="protein sequence ID" value="PJM75270.1"/>
    <property type="molecule type" value="Genomic_DNA"/>
</dbReference>
<evidence type="ECO:0000256" key="3">
    <source>
        <dbReference type="ARBA" id="ARBA00022692"/>
    </source>
</evidence>
<keyword evidence="5 7" id="KW-0472">Membrane</keyword>
<feature type="domain" description="ABC3 transporter permease C-terminal" evidence="8">
    <location>
        <begin position="287"/>
        <end position="403"/>
    </location>
</feature>
<dbReference type="PANTHER" id="PTHR30572:SF4">
    <property type="entry name" value="ABC TRANSPORTER PERMEASE YTRF"/>
    <property type="match status" value="1"/>
</dbReference>
<comment type="subcellular location">
    <subcellularLocation>
        <location evidence="1">Cell membrane</location>
        <topology evidence="1">Multi-pass membrane protein</topology>
    </subcellularLocation>
</comment>
<protein>
    <submittedName>
        <fullName evidence="10">ABC transporter permease</fullName>
    </submittedName>
</protein>
<gene>
    <name evidence="10" type="ORF">CSQ87_06730</name>
</gene>
<feature type="domain" description="MacB-like periplasmic core" evidence="9">
    <location>
        <begin position="17"/>
        <end position="201"/>
    </location>
</feature>
<dbReference type="Pfam" id="PF02687">
    <property type="entry name" value="FtsX"/>
    <property type="match status" value="2"/>
</dbReference>
<dbReference type="Proteomes" id="UP000231451">
    <property type="component" value="Unassembled WGS sequence"/>
</dbReference>
<evidence type="ECO:0000259" key="8">
    <source>
        <dbReference type="Pfam" id="PF02687"/>
    </source>
</evidence>
<feature type="transmembrane region" description="Helical" evidence="7">
    <location>
        <begin position="901"/>
        <end position="920"/>
    </location>
</feature>
<keyword evidence="2" id="KW-1003">Cell membrane</keyword>
<dbReference type="Pfam" id="PF12704">
    <property type="entry name" value="MacB_PCD"/>
    <property type="match status" value="1"/>
</dbReference>
<dbReference type="OrthoDB" id="9780560at2"/>
<dbReference type="InterPro" id="IPR003838">
    <property type="entry name" value="ABC3_permease_C"/>
</dbReference>
<dbReference type="PANTHER" id="PTHR30572">
    <property type="entry name" value="MEMBRANE COMPONENT OF TRANSPORTER-RELATED"/>
    <property type="match status" value="1"/>
</dbReference>
<accession>A0A2M9HEN0</accession>
<keyword evidence="11" id="KW-1185">Reference proteome</keyword>
<keyword evidence="4 7" id="KW-1133">Transmembrane helix</keyword>
<dbReference type="RefSeq" id="WP_100513095.1">
    <property type="nucleotide sequence ID" value="NZ_PEBK01000005.1"/>
</dbReference>
<dbReference type="AlphaFoldDB" id="A0A2M9HEN0"/>
<dbReference type="GO" id="GO:0005886">
    <property type="term" value="C:plasma membrane"/>
    <property type="evidence" value="ECO:0007669"/>
    <property type="project" value="UniProtKB-SubCell"/>
</dbReference>
<reference evidence="10 11" key="1">
    <citation type="submission" date="2017-10" db="EMBL/GenBank/DDBJ databases">
        <title>Draft genome sequences of strains TRE 1, TRE 9, TRE H and TRI 7, isolated from tamarins, belonging to four potential novel Bifidobacterium species.</title>
        <authorList>
            <person name="Mattarelli P."/>
            <person name="Modesto M."/>
            <person name="Puglisi E."/>
            <person name="Morelli L."/>
            <person name="Spezio C."/>
            <person name="Bonetti A."/>
            <person name="Sandri C."/>
        </authorList>
    </citation>
    <scope>NUCLEOTIDE SEQUENCE [LARGE SCALE GENOMIC DNA]</scope>
    <source>
        <strain evidence="11">TRI7</strain>
    </source>
</reference>
<feature type="transmembrane region" description="Helical" evidence="7">
    <location>
        <begin position="284"/>
        <end position="308"/>
    </location>
</feature>
<comment type="caution">
    <text evidence="10">The sequence shown here is derived from an EMBL/GenBank/DDBJ whole genome shotgun (WGS) entry which is preliminary data.</text>
</comment>
<proteinExistence type="inferred from homology"/>
<evidence type="ECO:0000256" key="7">
    <source>
        <dbReference type="SAM" id="Phobius"/>
    </source>
</evidence>
<feature type="transmembrane region" description="Helical" evidence="7">
    <location>
        <begin position="12"/>
        <end position="34"/>
    </location>
</feature>
<evidence type="ECO:0000259" key="9">
    <source>
        <dbReference type="Pfam" id="PF12704"/>
    </source>
</evidence>